<evidence type="ECO:0000313" key="1">
    <source>
        <dbReference type="EMBL" id="EIM25591.1"/>
    </source>
</evidence>
<organism evidence="1 2">
    <name type="scientific">Microvirga lotononidis</name>
    <dbReference type="NCBI Taxonomy" id="864069"/>
    <lineage>
        <taxon>Bacteria</taxon>
        <taxon>Pseudomonadati</taxon>
        <taxon>Pseudomonadota</taxon>
        <taxon>Alphaproteobacteria</taxon>
        <taxon>Hyphomicrobiales</taxon>
        <taxon>Methylobacteriaceae</taxon>
        <taxon>Microvirga</taxon>
    </lineage>
</organism>
<protein>
    <submittedName>
        <fullName evidence="1">Uncharacterized protein</fullName>
    </submittedName>
</protein>
<reference evidence="1 2" key="1">
    <citation type="submission" date="2012-02" db="EMBL/GenBank/DDBJ databases">
        <title>Improved High-Quality Draft sequence of Microvirga sp. WSM3557.</title>
        <authorList>
            <consortium name="US DOE Joint Genome Institute"/>
            <person name="Lucas S."/>
            <person name="Han J."/>
            <person name="Lapidus A."/>
            <person name="Cheng J.-F."/>
            <person name="Goodwin L."/>
            <person name="Pitluck S."/>
            <person name="Peters L."/>
            <person name="Zhang X."/>
            <person name="Detter J.C."/>
            <person name="Han C."/>
            <person name="Tapia R."/>
            <person name="Land M."/>
            <person name="Hauser L."/>
            <person name="Kyrpides N."/>
            <person name="Ivanova N."/>
            <person name="Pagani I."/>
            <person name="Brau L."/>
            <person name="Yates R."/>
            <person name="O'Hara G."/>
            <person name="Rui T."/>
            <person name="Howieson J."/>
            <person name="Reeve W."/>
            <person name="Woyke T."/>
        </authorList>
    </citation>
    <scope>NUCLEOTIDE SEQUENCE [LARGE SCALE GENOMIC DNA]</scope>
    <source>
        <strain evidence="1 2">WSM3557</strain>
    </source>
</reference>
<dbReference type="HOGENOM" id="CLU_3218668_0_0_5"/>
<dbReference type="EMBL" id="JH660647">
    <property type="protein sequence ID" value="EIM25591.1"/>
    <property type="molecule type" value="Genomic_DNA"/>
</dbReference>
<proteinExistence type="predicted"/>
<sequence length="44" mass="4704">MISGRAWHDLPIVITLGFLIGLAMGQVVKLTLPEPTTGISQTNL</sequence>
<gene>
    <name evidence="1" type="ORF">MicloDRAFT_00063180</name>
</gene>
<dbReference type="PATRIC" id="fig|864069.3.peg.6765"/>
<dbReference type="AlphaFoldDB" id="I4YNP9"/>
<accession>I4YNP9</accession>
<name>I4YNP9_9HYPH</name>
<evidence type="ECO:0000313" key="2">
    <source>
        <dbReference type="Proteomes" id="UP000003947"/>
    </source>
</evidence>
<dbReference type="Proteomes" id="UP000003947">
    <property type="component" value="Unassembled WGS sequence"/>
</dbReference>
<keyword evidence="2" id="KW-1185">Reference proteome</keyword>